<protein>
    <submittedName>
        <fullName evidence="1">Uncharacterized protein</fullName>
    </submittedName>
</protein>
<dbReference type="Proteomes" id="UP000549911">
    <property type="component" value="Unassembled WGS sequence"/>
</dbReference>
<evidence type="ECO:0000313" key="2">
    <source>
        <dbReference type="Proteomes" id="UP000549911"/>
    </source>
</evidence>
<reference evidence="1 2" key="2">
    <citation type="submission" date="2020-08" db="EMBL/GenBank/DDBJ databases">
        <title>The Agave Microbiome: Exploring the role of microbial communities in plant adaptations to desert environments.</title>
        <authorList>
            <person name="Partida-Martinez L.P."/>
        </authorList>
    </citation>
    <scope>NUCLEOTIDE SEQUENCE [LARGE SCALE GENOMIC DNA]</scope>
    <source>
        <strain evidence="1 2">AT2.17</strain>
    </source>
</reference>
<name>A0A7Y9KS07_9ACTN</name>
<organism evidence="1 2">
    <name type="scientific">Nocardioides cavernae</name>
    <dbReference type="NCBI Taxonomy" id="1921566"/>
    <lineage>
        <taxon>Bacteria</taxon>
        <taxon>Bacillati</taxon>
        <taxon>Actinomycetota</taxon>
        <taxon>Actinomycetes</taxon>
        <taxon>Propionibacteriales</taxon>
        <taxon>Nocardioidaceae</taxon>
        <taxon>Nocardioides</taxon>
    </lineage>
</organism>
<dbReference type="AlphaFoldDB" id="A0A7Y9KS07"/>
<keyword evidence="2" id="KW-1185">Reference proteome</keyword>
<accession>A0A7Y9KS07</accession>
<proteinExistence type="predicted"/>
<gene>
    <name evidence="1" type="ORF">F4692_001026</name>
</gene>
<comment type="caution">
    <text evidence="1">The sequence shown here is derived from an EMBL/GenBank/DDBJ whole genome shotgun (WGS) entry which is preliminary data.</text>
</comment>
<evidence type="ECO:0000313" key="1">
    <source>
        <dbReference type="EMBL" id="NYE35922.1"/>
    </source>
</evidence>
<sequence>MNRIRTRIESKRAANQLQSLYGWRPRPPRG</sequence>
<dbReference type="EMBL" id="JACCBW010000001">
    <property type="protein sequence ID" value="NYE35922.1"/>
    <property type="molecule type" value="Genomic_DNA"/>
</dbReference>
<reference evidence="1 2" key="1">
    <citation type="submission" date="2020-07" db="EMBL/GenBank/DDBJ databases">
        <authorList>
            <person name="Partida-Martinez L."/>
            <person name="Huntemann M."/>
            <person name="Clum A."/>
            <person name="Wang J."/>
            <person name="Palaniappan K."/>
            <person name="Ritter S."/>
            <person name="Chen I.-M."/>
            <person name="Stamatis D."/>
            <person name="Reddy T."/>
            <person name="O'Malley R."/>
            <person name="Daum C."/>
            <person name="Shapiro N."/>
            <person name="Ivanova N."/>
            <person name="Kyrpides N."/>
            <person name="Woyke T."/>
        </authorList>
    </citation>
    <scope>NUCLEOTIDE SEQUENCE [LARGE SCALE GENOMIC DNA]</scope>
    <source>
        <strain evidence="1 2">AT2.17</strain>
    </source>
</reference>